<dbReference type="AlphaFoldDB" id="A0A645IT61"/>
<proteinExistence type="predicted"/>
<gene>
    <name evidence="1" type="ORF">SDC9_202276</name>
</gene>
<name>A0A645IT61_9ZZZZ</name>
<dbReference type="EMBL" id="VSSQ01123005">
    <property type="protein sequence ID" value="MPN54605.1"/>
    <property type="molecule type" value="Genomic_DNA"/>
</dbReference>
<evidence type="ECO:0000313" key="1">
    <source>
        <dbReference type="EMBL" id="MPN54605.1"/>
    </source>
</evidence>
<comment type="caution">
    <text evidence="1">The sequence shown here is derived from an EMBL/GenBank/DDBJ whole genome shotgun (WGS) entry which is preliminary data.</text>
</comment>
<organism evidence="1">
    <name type="scientific">bioreactor metagenome</name>
    <dbReference type="NCBI Taxonomy" id="1076179"/>
    <lineage>
        <taxon>unclassified sequences</taxon>
        <taxon>metagenomes</taxon>
        <taxon>ecological metagenomes</taxon>
    </lineage>
</organism>
<protein>
    <submittedName>
        <fullName evidence="1">Uncharacterized protein</fullName>
    </submittedName>
</protein>
<accession>A0A645IT61</accession>
<sequence length="112" mass="12966">MGSEERGYLRHMLLDIKCCRSCHPFVEMGDHILRFQMMESVKTLDDDTCSICEQGCFMIITIGGNRIYTIIHPHFSVDIVLFLEKCIELHQKDNRISGYFPPSNTNRKVLIA</sequence>
<reference evidence="1" key="1">
    <citation type="submission" date="2019-08" db="EMBL/GenBank/DDBJ databases">
        <authorList>
            <person name="Kucharzyk K."/>
            <person name="Murdoch R.W."/>
            <person name="Higgins S."/>
            <person name="Loffler F."/>
        </authorList>
    </citation>
    <scope>NUCLEOTIDE SEQUENCE</scope>
</reference>